<dbReference type="AlphaFoldDB" id="A0A9N8VMQ5"/>
<protein>
    <submittedName>
        <fullName evidence="1">3123_t:CDS:1</fullName>
    </submittedName>
</protein>
<feature type="non-terminal residue" evidence="1">
    <location>
        <position position="84"/>
    </location>
</feature>
<evidence type="ECO:0000313" key="1">
    <source>
        <dbReference type="EMBL" id="CAG8455313.1"/>
    </source>
</evidence>
<dbReference type="EMBL" id="CAJVPQ010000191">
    <property type="protein sequence ID" value="CAG8455313.1"/>
    <property type="molecule type" value="Genomic_DNA"/>
</dbReference>
<reference evidence="1" key="1">
    <citation type="submission" date="2021-06" db="EMBL/GenBank/DDBJ databases">
        <authorList>
            <person name="Kallberg Y."/>
            <person name="Tangrot J."/>
            <person name="Rosling A."/>
        </authorList>
    </citation>
    <scope>NUCLEOTIDE SEQUENCE</scope>
    <source>
        <strain evidence="1">UK204</strain>
    </source>
</reference>
<dbReference type="Proteomes" id="UP000789570">
    <property type="component" value="Unassembled WGS sequence"/>
</dbReference>
<name>A0A9N8VMQ5_9GLOM</name>
<dbReference type="OrthoDB" id="10409891at2759"/>
<evidence type="ECO:0000313" key="2">
    <source>
        <dbReference type="Proteomes" id="UP000789570"/>
    </source>
</evidence>
<gene>
    <name evidence="1" type="ORF">FCALED_LOCUS1463</name>
</gene>
<sequence>DFFIFEKNEDYNNLVRPYDELQDKDEKSFPGPIDVQKVVTSKLKIHQEGLLGELCEKKNPLDNYDALIQEIHDKIITLSINNTE</sequence>
<proteinExistence type="predicted"/>
<comment type="caution">
    <text evidence="1">The sequence shown here is derived from an EMBL/GenBank/DDBJ whole genome shotgun (WGS) entry which is preliminary data.</text>
</comment>
<keyword evidence="2" id="KW-1185">Reference proteome</keyword>
<accession>A0A9N8VMQ5</accession>
<organism evidence="1 2">
    <name type="scientific">Funneliformis caledonium</name>
    <dbReference type="NCBI Taxonomy" id="1117310"/>
    <lineage>
        <taxon>Eukaryota</taxon>
        <taxon>Fungi</taxon>
        <taxon>Fungi incertae sedis</taxon>
        <taxon>Mucoromycota</taxon>
        <taxon>Glomeromycotina</taxon>
        <taxon>Glomeromycetes</taxon>
        <taxon>Glomerales</taxon>
        <taxon>Glomeraceae</taxon>
        <taxon>Funneliformis</taxon>
    </lineage>
</organism>